<keyword evidence="3" id="KW-1185">Reference proteome</keyword>
<reference evidence="2" key="1">
    <citation type="submission" date="2020-12" db="EMBL/GenBank/DDBJ databases">
        <title>Devosia sp. MSA67 isolated from Mo River.</title>
        <authorList>
            <person name="Ma F."/>
            <person name="Zi Z."/>
        </authorList>
    </citation>
    <scope>NUCLEOTIDE SEQUENCE</scope>
    <source>
        <strain evidence="2">MSA67</strain>
    </source>
</reference>
<evidence type="ECO:0000313" key="2">
    <source>
        <dbReference type="EMBL" id="MBJ3785803.1"/>
    </source>
</evidence>
<evidence type="ECO:0000256" key="1">
    <source>
        <dbReference type="SAM" id="SignalP"/>
    </source>
</evidence>
<dbReference type="EMBL" id="JAEKMH010000003">
    <property type="protein sequence ID" value="MBJ3785803.1"/>
    <property type="molecule type" value="Genomic_DNA"/>
</dbReference>
<name>A0A934J000_9HYPH</name>
<sequence length="174" mass="18087">MRLPLLAMTIAGLLFAAPPARADAALDALNDAIAAFSTARAQLPGELAGVDVAAYGDALTLGRFTSAVWGGEVLLDLYRSDGGGACGRYAAFVDLPPRDGVIRLALCPQFSAEGTPALRRLTILHEMVHVVAGADECQAMAFAARIEVLSTGAHTPVDSYWQANGCARSGFSLP</sequence>
<accession>A0A934J000</accession>
<feature type="chain" id="PRO_5037129737" description="Lysine-specific metallo-endopeptidase domain-containing protein" evidence="1">
    <location>
        <begin position="23"/>
        <end position="174"/>
    </location>
</feature>
<dbReference type="AlphaFoldDB" id="A0A934J000"/>
<dbReference type="RefSeq" id="WP_198877029.1">
    <property type="nucleotide sequence ID" value="NZ_JAEKMH010000003.1"/>
</dbReference>
<comment type="caution">
    <text evidence="2">The sequence shown here is derived from an EMBL/GenBank/DDBJ whole genome shotgun (WGS) entry which is preliminary data.</text>
</comment>
<keyword evidence="1" id="KW-0732">Signal</keyword>
<protein>
    <recommendedName>
        <fullName evidence="4">Lysine-specific metallo-endopeptidase domain-containing protein</fullName>
    </recommendedName>
</protein>
<evidence type="ECO:0008006" key="4">
    <source>
        <dbReference type="Google" id="ProtNLM"/>
    </source>
</evidence>
<evidence type="ECO:0000313" key="3">
    <source>
        <dbReference type="Proteomes" id="UP000602124"/>
    </source>
</evidence>
<feature type="signal peptide" evidence="1">
    <location>
        <begin position="1"/>
        <end position="22"/>
    </location>
</feature>
<proteinExistence type="predicted"/>
<dbReference type="Proteomes" id="UP000602124">
    <property type="component" value="Unassembled WGS sequence"/>
</dbReference>
<organism evidence="2 3">
    <name type="scientific">Devosia sediminis</name>
    <dbReference type="NCBI Taxonomy" id="2798801"/>
    <lineage>
        <taxon>Bacteria</taxon>
        <taxon>Pseudomonadati</taxon>
        <taxon>Pseudomonadota</taxon>
        <taxon>Alphaproteobacteria</taxon>
        <taxon>Hyphomicrobiales</taxon>
        <taxon>Devosiaceae</taxon>
        <taxon>Devosia</taxon>
    </lineage>
</organism>
<gene>
    <name evidence="2" type="ORF">JEQ47_13840</name>
</gene>